<keyword evidence="1" id="KW-0472">Membrane</keyword>
<proteinExistence type="predicted"/>
<keyword evidence="1" id="KW-1133">Transmembrane helix</keyword>
<reference evidence="2" key="1">
    <citation type="submission" date="2023-06" db="EMBL/GenBank/DDBJ databases">
        <title>Genome-scale phylogeny and comparative genomics of the fungal order Sordariales.</title>
        <authorList>
            <consortium name="Lawrence Berkeley National Laboratory"/>
            <person name="Hensen N."/>
            <person name="Bonometti L."/>
            <person name="Westerberg I."/>
            <person name="Brannstrom I.O."/>
            <person name="Guillou S."/>
            <person name="Cros-Aarteil S."/>
            <person name="Calhoun S."/>
            <person name="Haridas S."/>
            <person name="Kuo A."/>
            <person name="Mondo S."/>
            <person name="Pangilinan J."/>
            <person name="Riley R."/>
            <person name="LaButti K."/>
            <person name="Andreopoulos B."/>
            <person name="Lipzen A."/>
            <person name="Chen C."/>
            <person name="Yanf M."/>
            <person name="Daum C."/>
            <person name="Ng V."/>
            <person name="Clum A."/>
            <person name="Steindorff A."/>
            <person name="Ohm R."/>
            <person name="Martin F."/>
            <person name="Silar P."/>
            <person name="Natvig D."/>
            <person name="Lalanne C."/>
            <person name="Gautier V."/>
            <person name="Ament-velasquez S.L."/>
            <person name="Kruys A."/>
            <person name="Hutchinson M.I."/>
            <person name="Powell A.J."/>
            <person name="Barry K."/>
            <person name="Miller A.N."/>
            <person name="Grigoriev I.V."/>
            <person name="Debuchy R."/>
            <person name="Gladieux P."/>
            <person name="Thoren M.H."/>
            <person name="Johannesson H."/>
        </authorList>
    </citation>
    <scope>NUCLEOTIDE SEQUENCE</scope>
    <source>
        <strain evidence="2">SMH3187-1</strain>
    </source>
</reference>
<dbReference type="EMBL" id="JAUKUD010000001">
    <property type="protein sequence ID" value="KAK0753156.1"/>
    <property type="molecule type" value="Genomic_DNA"/>
</dbReference>
<keyword evidence="3" id="KW-1185">Reference proteome</keyword>
<sequence>MSKEGGWWWWWWCGGPPTVESRRQTQVRPSVRFPLQQPHAVFHVVRWVAQTWIFIFWFPSGGGFHFGFPFPLRLPPTGWPDPDCSVHMRRAVGIGSAGDRLSLLAWTCLFLVWFVAWCCPGRGWARGDHDGVAVWW</sequence>
<evidence type="ECO:0000313" key="3">
    <source>
        <dbReference type="Proteomes" id="UP001172155"/>
    </source>
</evidence>
<evidence type="ECO:0000313" key="2">
    <source>
        <dbReference type="EMBL" id="KAK0753156.1"/>
    </source>
</evidence>
<feature type="transmembrane region" description="Helical" evidence="1">
    <location>
        <begin position="101"/>
        <end position="119"/>
    </location>
</feature>
<keyword evidence="1" id="KW-0812">Transmembrane</keyword>
<protein>
    <submittedName>
        <fullName evidence="2">Uncharacterized protein</fullName>
    </submittedName>
</protein>
<comment type="caution">
    <text evidence="2">The sequence shown here is derived from an EMBL/GenBank/DDBJ whole genome shotgun (WGS) entry which is preliminary data.</text>
</comment>
<organism evidence="2 3">
    <name type="scientific">Schizothecium vesticola</name>
    <dbReference type="NCBI Taxonomy" id="314040"/>
    <lineage>
        <taxon>Eukaryota</taxon>
        <taxon>Fungi</taxon>
        <taxon>Dikarya</taxon>
        <taxon>Ascomycota</taxon>
        <taxon>Pezizomycotina</taxon>
        <taxon>Sordariomycetes</taxon>
        <taxon>Sordariomycetidae</taxon>
        <taxon>Sordariales</taxon>
        <taxon>Schizotheciaceae</taxon>
        <taxon>Schizothecium</taxon>
    </lineage>
</organism>
<gene>
    <name evidence="2" type="ORF">B0T18DRAFT_396125</name>
</gene>
<dbReference type="AlphaFoldDB" id="A0AA40F9F3"/>
<accession>A0AA40F9F3</accession>
<evidence type="ECO:0000256" key="1">
    <source>
        <dbReference type="SAM" id="Phobius"/>
    </source>
</evidence>
<name>A0AA40F9F3_9PEZI</name>
<dbReference type="Proteomes" id="UP001172155">
    <property type="component" value="Unassembled WGS sequence"/>
</dbReference>